<dbReference type="EMBL" id="JASPKY010000040">
    <property type="protein sequence ID" value="KAK9746356.1"/>
    <property type="molecule type" value="Genomic_DNA"/>
</dbReference>
<keyword evidence="1" id="KW-1133">Transmembrane helix</keyword>
<protein>
    <recommendedName>
        <fullName evidence="4">EMI domain-containing protein</fullName>
    </recommendedName>
</protein>
<feature type="transmembrane region" description="Helical" evidence="1">
    <location>
        <begin position="253"/>
        <end position="278"/>
    </location>
</feature>
<sequence>MLTLCIVSEYVAYSELIGDHVCQEEQRYRVNVTKYELKNVTVRKYVWCVQVPPRCSDYSKQRATFTKFILCDMVCSEGHKCVQQCKCDTNTVCDPLTMKCEIDNKEYDLQDGSFHNFSNSGRFENQFQQLPNDHFSTPTALATMFPETTETNYFTSRSAQAVTIITTTENNMKQHDYTAKVSQEASGEYLLNSSIESEVEFPTNKQFDIPVVVNITKKSKWYSDKDKSSTLLNQISAIHRNETSHTVVIDNNLFILVVGVALFTVLIIMSAAVFCVLYKLKEKKKKFITTNNGNNEQRVSNAVPSVSVTTRSIFHTPLPEPPIFENPAFTAQIEGAQAKQSGTLETHVICNMNLPNIKAQNQTKLAEAVELFYDHPPPTGSYRPVLAPELPTSDCKKKSIDPIYDEIPCNQRIVSVATPPPAYTCSEEPMLYMNTK</sequence>
<dbReference type="AlphaFoldDB" id="A0AAW1MJ53"/>
<proteinExistence type="predicted"/>
<evidence type="ECO:0000313" key="3">
    <source>
        <dbReference type="Proteomes" id="UP001458880"/>
    </source>
</evidence>
<evidence type="ECO:0000313" key="2">
    <source>
        <dbReference type="EMBL" id="KAK9746356.1"/>
    </source>
</evidence>
<dbReference type="Proteomes" id="UP001458880">
    <property type="component" value="Unassembled WGS sequence"/>
</dbReference>
<evidence type="ECO:0008006" key="4">
    <source>
        <dbReference type="Google" id="ProtNLM"/>
    </source>
</evidence>
<evidence type="ECO:0000256" key="1">
    <source>
        <dbReference type="SAM" id="Phobius"/>
    </source>
</evidence>
<keyword evidence="1" id="KW-0812">Transmembrane</keyword>
<organism evidence="2 3">
    <name type="scientific">Popillia japonica</name>
    <name type="common">Japanese beetle</name>
    <dbReference type="NCBI Taxonomy" id="7064"/>
    <lineage>
        <taxon>Eukaryota</taxon>
        <taxon>Metazoa</taxon>
        <taxon>Ecdysozoa</taxon>
        <taxon>Arthropoda</taxon>
        <taxon>Hexapoda</taxon>
        <taxon>Insecta</taxon>
        <taxon>Pterygota</taxon>
        <taxon>Neoptera</taxon>
        <taxon>Endopterygota</taxon>
        <taxon>Coleoptera</taxon>
        <taxon>Polyphaga</taxon>
        <taxon>Scarabaeiformia</taxon>
        <taxon>Scarabaeidae</taxon>
        <taxon>Rutelinae</taxon>
        <taxon>Popillia</taxon>
    </lineage>
</organism>
<keyword evidence="1" id="KW-0472">Membrane</keyword>
<comment type="caution">
    <text evidence="2">The sequence shown here is derived from an EMBL/GenBank/DDBJ whole genome shotgun (WGS) entry which is preliminary data.</text>
</comment>
<accession>A0AAW1MJ53</accession>
<reference evidence="2 3" key="1">
    <citation type="journal article" date="2024" name="BMC Genomics">
        <title>De novo assembly and annotation of Popillia japonica's genome with initial clues to its potential as an invasive pest.</title>
        <authorList>
            <person name="Cucini C."/>
            <person name="Boschi S."/>
            <person name="Funari R."/>
            <person name="Cardaioli E."/>
            <person name="Iannotti N."/>
            <person name="Marturano G."/>
            <person name="Paoli F."/>
            <person name="Bruttini M."/>
            <person name="Carapelli A."/>
            <person name="Frati F."/>
            <person name="Nardi F."/>
        </authorList>
    </citation>
    <scope>NUCLEOTIDE SEQUENCE [LARGE SCALE GENOMIC DNA]</scope>
    <source>
        <strain evidence="2">DMR45628</strain>
    </source>
</reference>
<keyword evidence="3" id="KW-1185">Reference proteome</keyword>
<gene>
    <name evidence="2" type="ORF">QE152_g6121</name>
</gene>
<name>A0AAW1MJ53_POPJA</name>